<dbReference type="Gene3D" id="3.40.1360.10">
    <property type="match status" value="1"/>
</dbReference>
<evidence type="ECO:0000313" key="3">
    <source>
        <dbReference type="Proteomes" id="UP000199403"/>
    </source>
</evidence>
<keyword evidence="3" id="KW-1185">Reference proteome</keyword>
<protein>
    <submittedName>
        <fullName evidence="2">Uncharacterized protein</fullName>
    </submittedName>
</protein>
<dbReference type="OrthoDB" id="840343at2"/>
<dbReference type="STRING" id="1416801.SAMN05192553_102707"/>
<proteinExistence type="predicted"/>
<dbReference type="RefSeq" id="WP_092171991.1">
    <property type="nucleotide sequence ID" value="NZ_FNZH01000002.1"/>
</dbReference>
<gene>
    <name evidence="2" type="ORF">SAMN05192553_102707</name>
</gene>
<name>A0A1H6WMG5_9BACT</name>
<evidence type="ECO:0000256" key="1">
    <source>
        <dbReference type="SAM" id="MobiDB-lite"/>
    </source>
</evidence>
<dbReference type="Proteomes" id="UP000199403">
    <property type="component" value="Unassembled WGS sequence"/>
</dbReference>
<dbReference type="EMBL" id="FNZH01000002">
    <property type="protein sequence ID" value="SEJ16374.1"/>
    <property type="molecule type" value="Genomic_DNA"/>
</dbReference>
<dbReference type="AlphaFoldDB" id="A0A1H6WMG5"/>
<evidence type="ECO:0000313" key="2">
    <source>
        <dbReference type="EMBL" id="SEJ16374.1"/>
    </source>
</evidence>
<organism evidence="2 3">
    <name type="scientific">Cyclobacterium xiamenense</name>
    <dbReference type="NCBI Taxonomy" id="1297121"/>
    <lineage>
        <taxon>Bacteria</taxon>
        <taxon>Pseudomonadati</taxon>
        <taxon>Bacteroidota</taxon>
        <taxon>Cytophagia</taxon>
        <taxon>Cytophagales</taxon>
        <taxon>Cyclobacteriaceae</taxon>
        <taxon>Cyclobacterium</taxon>
    </lineage>
</organism>
<reference evidence="3" key="1">
    <citation type="submission" date="2016-10" db="EMBL/GenBank/DDBJ databases">
        <authorList>
            <person name="Varghese N."/>
            <person name="Submissions S."/>
        </authorList>
    </citation>
    <scope>NUCLEOTIDE SEQUENCE [LARGE SCALE GENOMIC DNA]</scope>
    <source>
        <strain evidence="3">IBRC-M 10761</strain>
    </source>
</reference>
<sequence length="960" mass="112946">MYIEQQKILDGTDGGLKIILHYYPQAERALQRTGAKFKLRASEKTASATLKQLSDGNWVVTDFGGDQKPKNGILVCMEEEGLEFKETLELLAARYGIEGQEPPEILKPEISTRDARAEENEGEWYFEVREGFTELDVITVLAEKAIPYQKDEQGRKQIHWEKVERIFKRYRFYSLLSYSIVKNRKVITIAATDRYPIFMWDEGSFKKIYQPLSPDKGRRFMYYGKRDKDFLHGLAECHAAYEALQDGEDIDEETGEVRSKKKKKLPEIVYCSGGSDGMNLAMIGYQVVWPNSETAKLSEKQFKTLAKLADKVMNMPDIDHTGLREAHRLGMEHLDLYNIVLPEELRERPDKRGNPCKDVRDYLKYHTYYDFKQLVKTALPYRFWDEIYYEDKAGNWRSKFEVKNTRLYNFLTKNGFYRLQNKNEKQGYIFIQIKDNIVREIEVNEVKTHVHRFLEEQYVDEDLRDVFFRSTQLKEASMSNLPMTEVDFSDFDRDRQFFFFENKTVEVSKSGVQVHKLGEIKRYVWEDEVIKHRFKDQEPHFSISQDKDGHWHIDILKKDNIFLNFLINTSRTHWRTELEDNLDALSPEEQKAYKKKHLFDIAGDNLSAEEIREQMHQLVNKIYVLGYLLHRYKDPSRPWAIWTMDHRISDEGESHGGSGKSIAMGAVSRFMKSVTLRGRDPKMTENPHMYDRVTIHTDYILVDDANQYLKFDVFFSDITGNMIVNPKNNKSYEIPYEESPKFAFSSNFPLRNIDSSVLRRVLYCVFSDYYHENKDGYFRESRNPREEFGKNILGPDYTDEDWNDFYNFMIQCCQFYLNHGKIDPPMENVEKRNLLSEMGPAFHEWADTYFSDRMNADVVKKYAMEDFIRSTNTKWTSQKFTKALRAWARYYGYELDPEEFKNSSGRIIRKIQEDGHATSVEMIYVRNTQVATPETAEQIPTTPGNDKLVPGGQTDAFSNF</sequence>
<feature type="region of interest" description="Disordered" evidence="1">
    <location>
        <begin position="933"/>
        <end position="960"/>
    </location>
</feature>
<accession>A0A1H6WMG5</accession>